<evidence type="ECO:0000313" key="6">
    <source>
        <dbReference type="Proteomes" id="UP000076967"/>
    </source>
</evidence>
<dbReference type="InterPro" id="IPR009100">
    <property type="entry name" value="AcylCoA_DH/oxidase_NM_dom_sf"/>
</dbReference>
<dbReference type="InterPro" id="IPR036250">
    <property type="entry name" value="AcylCo_DH-like_C"/>
</dbReference>
<evidence type="ECO:0000313" key="5">
    <source>
        <dbReference type="EMBL" id="OAB33775.1"/>
    </source>
</evidence>
<protein>
    <recommendedName>
        <fullName evidence="4">Acyl-CoA dehydrogenase/oxidase C-terminal domain-containing protein</fullName>
    </recommendedName>
</protein>
<proteinExistence type="inferred from homology"/>
<dbReference type="SMR" id="A0A162M9Y2"/>
<dbReference type="InterPro" id="IPR009075">
    <property type="entry name" value="AcylCo_DH/oxidase_C"/>
</dbReference>
<dbReference type="RefSeq" id="WP_068537456.1">
    <property type="nucleotide sequence ID" value="NZ_LVJH01000070.1"/>
</dbReference>
<dbReference type="EMBL" id="LVJH01000070">
    <property type="protein sequence ID" value="OAB33775.1"/>
    <property type="molecule type" value="Genomic_DNA"/>
</dbReference>
<keyword evidence="2" id="KW-0285">Flavoprotein</keyword>
<keyword evidence="6" id="KW-1185">Reference proteome</keyword>
<evidence type="ECO:0000256" key="1">
    <source>
        <dbReference type="ARBA" id="ARBA00009347"/>
    </source>
</evidence>
<dbReference type="InterPro" id="IPR046373">
    <property type="entry name" value="Acyl-CoA_Oxase/DH_mid-dom_sf"/>
</dbReference>
<accession>A0A162M9Y2</accession>
<dbReference type="Proteomes" id="UP000076967">
    <property type="component" value="Unassembled WGS sequence"/>
</dbReference>
<dbReference type="Pfam" id="PF00441">
    <property type="entry name" value="Acyl-CoA_dh_1"/>
    <property type="match status" value="1"/>
</dbReference>
<name>A0A162M9Y2_9BACL</name>
<dbReference type="Gene3D" id="1.20.140.10">
    <property type="entry name" value="Butyryl-CoA Dehydrogenase, subunit A, domain 3"/>
    <property type="match status" value="1"/>
</dbReference>
<reference evidence="5 6" key="1">
    <citation type="submission" date="2016-03" db="EMBL/GenBank/DDBJ databases">
        <title>Draft genome sequence of Paenibacillus glacialis DSM 22343.</title>
        <authorList>
            <person name="Shin S.-K."/>
            <person name="Yi H."/>
        </authorList>
    </citation>
    <scope>NUCLEOTIDE SEQUENCE [LARGE SCALE GENOMIC DNA]</scope>
    <source>
        <strain evidence="5 6">DSM 22343</strain>
    </source>
</reference>
<dbReference type="AlphaFoldDB" id="A0A162M9Y2"/>
<dbReference type="OrthoDB" id="9802447at2"/>
<dbReference type="SUPFAM" id="SSF56645">
    <property type="entry name" value="Acyl-CoA dehydrogenase NM domain-like"/>
    <property type="match status" value="1"/>
</dbReference>
<keyword evidence="3" id="KW-0274">FAD</keyword>
<evidence type="ECO:0000259" key="4">
    <source>
        <dbReference type="Pfam" id="PF00441"/>
    </source>
</evidence>
<dbReference type="PANTHER" id="PTHR43884:SF12">
    <property type="entry name" value="ISOVALERYL-COA DEHYDROGENASE, MITOCHONDRIAL-RELATED"/>
    <property type="match status" value="1"/>
</dbReference>
<comment type="similarity">
    <text evidence="1">Belongs to the acyl-CoA dehydrogenase family.</text>
</comment>
<organism evidence="5 6">
    <name type="scientific">Paenibacillus glacialis</name>
    <dbReference type="NCBI Taxonomy" id="494026"/>
    <lineage>
        <taxon>Bacteria</taxon>
        <taxon>Bacillati</taxon>
        <taxon>Bacillota</taxon>
        <taxon>Bacilli</taxon>
        <taxon>Bacillales</taxon>
        <taxon>Paenibacillaceae</taxon>
        <taxon>Paenibacillus</taxon>
    </lineage>
</organism>
<dbReference type="PANTHER" id="PTHR43884">
    <property type="entry name" value="ACYL-COA DEHYDROGENASE"/>
    <property type="match status" value="1"/>
</dbReference>
<dbReference type="GO" id="GO:0008470">
    <property type="term" value="F:3-methylbutanoyl-CoA dehydrogenase activity"/>
    <property type="evidence" value="ECO:0007669"/>
    <property type="project" value="TreeGrafter"/>
</dbReference>
<comment type="caution">
    <text evidence="5">The sequence shown here is derived from an EMBL/GenBank/DDBJ whole genome shotgun (WGS) entry which is preliminary data.</text>
</comment>
<dbReference type="GO" id="GO:0006552">
    <property type="term" value="P:L-leucine catabolic process"/>
    <property type="evidence" value="ECO:0007669"/>
    <property type="project" value="TreeGrafter"/>
</dbReference>
<evidence type="ECO:0000256" key="2">
    <source>
        <dbReference type="ARBA" id="ARBA00022630"/>
    </source>
</evidence>
<dbReference type="SUPFAM" id="SSF47203">
    <property type="entry name" value="Acyl-CoA dehydrogenase C-terminal domain-like"/>
    <property type="match status" value="1"/>
</dbReference>
<feature type="domain" description="Acyl-CoA dehydrogenase/oxidase C-terminal" evidence="4">
    <location>
        <begin position="227"/>
        <end position="355"/>
    </location>
</feature>
<sequence length="381" mass="43836">MNTAMTPLINLLNEIDPHKGVKEIVEELIRGDFNKFPISEWERLTTEDFFRIVRKLSSTHSSLSLSFSMHLYTVWGLCYAFSGEKREWLKEVVGKDYLFSSLNEPGLYFVNPGQVQKEQYPLTVTKVRNGYLLNGIKKYVSLEPFVRYLPVYCQVEGYSGSNHGIIALIVDKQSEGVQVMKDWDAISMNQTYSNSIVFNDVFLPEFNLIADENTVIEQTEILGYFYRLTIMSVYFGMAEKAIQYITDICKIKKVPHTNTRLSHFPGVQFSLSEMIIRKEASEAIILKYCKELNDYLKKPKAPHNLKTVSLAAKEFVTRSAEEIVHLAMKIEGIESLFPNSMLSELHTDIKAGRFHPPQMDVLNELIAKEHLGIISYKKRWC</sequence>
<evidence type="ECO:0000256" key="3">
    <source>
        <dbReference type="ARBA" id="ARBA00022827"/>
    </source>
</evidence>
<dbReference type="STRING" id="494026.PGLA_22845"/>
<gene>
    <name evidence="5" type="ORF">PGLA_22845</name>
</gene>
<dbReference type="Gene3D" id="2.40.110.10">
    <property type="entry name" value="Butyryl-CoA Dehydrogenase, subunit A, domain 2"/>
    <property type="match status" value="1"/>
</dbReference>